<accession>A0ABU9XTG6</accession>
<name>A0ABU9XTG6_9SPHN</name>
<dbReference type="InterPro" id="IPR038379">
    <property type="entry name" value="SecE_sf"/>
</dbReference>
<proteinExistence type="inferred from homology"/>
<evidence type="ECO:0000256" key="9">
    <source>
        <dbReference type="HAMAP-Rule" id="MF_00422"/>
    </source>
</evidence>
<organism evidence="10 11">
    <name type="scientific">Sphingomonas qilianensis</name>
    <dbReference type="NCBI Taxonomy" id="1736690"/>
    <lineage>
        <taxon>Bacteria</taxon>
        <taxon>Pseudomonadati</taxon>
        <taxon>Pseudomonadota</taxon>
        <taxon>Alphaproteobacteria</taxon>
        <taxon>Sphingomonadales</taxon>
        <taxon>Sphingomonadaceae</taxon>
        <taxon>Sphingomonas</taxon>
    </lineage>
</organism>
<evidence type="ECO:0000313" key="10">
    <source>
        <dbReference type="EMBL" id="MEN2785734.1"/>
    </source>
</evidence>
<evidence type="ECO:0000256" key="3">
    <source>
        <dbReference type="ARBA" id="ARBA00022475"/>
    </source>
</evidence>
<dbReference type="Proteomes" id="UP001404104">
    <property type="component" value="Unassembled WGS sequence"/>
</dbReference>
<evidence type="ECO:0000256" key="8">
    <source>
        <dbReference type="ARBA" id="ARBA00023136"/>
    </source>
</evidence>
<dbReference type="NCBIfam" id="TIGR00964">
    <property type="entry name" value="secE_bact"/>
    <property type="match status" value="1"/>
</dbReference>
<comment type="subunit">
    <text evidence="9">Component of the Sec protein translocase complex. Heterotrimer consisting of SecY, SecE and SecG subunits. The heterotrimers can form oligomers, although 1 heterotrimer is thought to be able to translocate proteins. Interacts with the ribosome. Interacts with SecDF, and other proteins may be involved. Interacts with SecA.</text>
</comment>
<gene>
    <name evidence="9 10" type="primary">secE</name>
    <name evidence="10" type="ORF">ABC969_04790</name>
</gene>
<sequence length="67" mass="7566">MAKTTPIEFIRQVQAETKKVVWPTRKETVMTGVMVMIMTTILAIFFFGIDKMFDGIVKLLLSLATKG</sequence>
<dbReference type="PRINTS" id="PR01650">
    <property type="entry name" value="SECETRNLCASE"/>
</dbReference>
<keyword evidence="6 9" id="KW-1133">Transmembrane helix</keyword>
<comment type="caution">
    <text evidence="10">The sequence shown here is derived from an EMBL/GenBank/DDBJ whole genome shotgun (WGS) entry which is preliminary data.</text>
</comment>
<dbReference type="RefSeq" id="WP_345863333.1">
    <property type="nucleotide sequence ID" value="NZ_JBDIMF010000001.1"/>
</dbReference>
<keyword evidence="3 9" id="KW-1003">Cell membrane</keyword>
<evidence type="ECO:0000256" key="1">
    <source>
        <dbReference type="ARBA" id="ARBA00004370"/>
    </source>
</evidence>
<keyword evidence="8 9" id="KW-0472">Membrane</keyword>
<protein>
    <recommendedName>
        <fullName evidence="9">Protein translocase subunit SecE</fullName>
    </recommendedName>
</protein>
<evidence type="ECO:0000256" key="6">
    <source>
        <dbReference type="ARBA" id="ARBA00022989"/>
    </source>
</evidence>
<dbReference type="InterPro" id="IPR005807">
    <property type="entry name" value="SecE_bac"/>
</dbReference>
<evidence type="ECO:0000256" key="2">
    <source>
        <dbReference type="ARBA" id="ARBA00022448"/>
    </source>
</evidence>
<evidence type="ECO:0000256" key="5">
    <source>
        <dbReference type="ARBA" id="ARBA00022927"/>
    </source>
</evidence>
<dbReference type="HAMAP" id="MF_00422">
    <property type="entry name" value="SecE"/>
    <property type="match status" value="1"/>
</dbReference>
<evidence type="ECO:0000256" key="7">
    <source>
        <dbReference type="ARBA" id="ARBA00023010"/>
    </source>
</evidence>
<dbReference type="Pfam" id="PF00584">
    <property type="entry name" value="SecE"/>
    <property type="match status" value="1"/>
</dbReference>
<dbReference type="PANTHER" id="PTHR33910:SF1">
    <property type="entry name" value="PROTEIN TRANSLOCASE SUBUNIT SECE"/>
    <property type="match status" value="1"/>
</dbReference>
<comment type="similarity">
    <text evidence="9">Belongs to the SecE/SEC61-gamma family.</text>
</comment>
<dbReference type="PANTHER" id="PTHR33910">
    <property type="entry name" value="PROTEIN TRANSLOCASE SUBUNIT SECE"/>
    <property type="match status" value="1"/>
</dbReference>
<evidence type="ECO:0000313" key="11">
    <source>
        <dbReference type="Proteomes" id="UP001404104"/>
    </source>
</evidence>
<evidence type="ECO:0000256" key="4">
    <source>
        <dbReference type="ARBA" id="ARBA00022692"/>
    </source>
</evidence>
<keyword evidence="2 9" id="KW-0813">Transport</keyword>
<comment type="function">
    <text evidence="9">Essential subunit of the Sec protein translocation channel SecYEG. Clamps together the 2 halves of SecY. May contact the channel plug during translocation.</text>
</comment>
<keyword evidence="4 9" id="KW-0812">Transmembrane</keyword>
<feature type="transmembrane region" description="Helical" evidence="9">
    <location>
        <begin position="29"/>
        <end position="49"/>
    </location>
</feature>
<reference evidence="10 11" key="1">
    <citation type="submission" date="2024-05" db="EMBL/GenBank/DDBJ databases">
        <authorList>
            <person name="Liu Q."/>
            <person name="Xin Y.-H."/>
        </authorList>
    </citation>
    <scope>NUCLEOTIDE SEQUENCE [LARGE SCALE GENOMIC DNA]</scope>
    <source>
        <strain evidence="10 11">CGMCC 1.15349</strain>
    </source>
</reference>
<keyword evidence="5 9" id="KW-0653">Protein transport</keyword>
<keyword evidence="7 9" id="KW-0811">Translocation</keyword>
<dbReference type="Gene3D" id="1.20.5.1030">
    <property type="entry name" value="Preprotein translocase secy subunit"/>
    <property type="match status" value="1"/>
</dbReference>
<comment type="subcellular location">
    <subcellularLocation>
        <location evidence="9">Cell membrane</location>
        <topology evidence="9">Single-pass membrane protein</topology>
    </subcellularLocation>
    <subcellularLocation>
        <location evidence="1">Membrane</location>
    </subcellularLocation>
</comment>
<dbReference type="EMBL" id="JBDIMF010000001">
    <property type="protein sequence ID" value="MEN2785734.1"/>
    <property type="molecule type" value="Genomic_DNA"/>
</dbReference>
<keyword evidence="11" id="KW-1185">Reference proteome</keyword>
<dbReference type="InterPro" id="IPR001901">
    <property type="entry name" value="Translocase_SecE/Sec61-g"/>
</dbReference>